<proteinExistence type="inferred from homology"/>
<evidence type="ECO:0000313" key="4">
    <source>
        <dbReference type="Proteomes" id="UP001501822"/>
    </source>
</evidence>
<gene>
    <name evidence="3" type="ORF">GCM10010151_06960</name>
</gene>
<organism evidence="3 4">
    <name type="scientific">Actinoallomurus spadix</name>
    <dbReference type="NCBI Taxonomy" id="79912"/>
    <lineage>
        <taxon>Bacteria</taxon>
        <taxon>Bacillati</taxon>
        <taxon>Actinomycetota</taxon>
        <taxon>Actinomycetes</taxon>
        <taxon>Streptosporangiales</taxon>
        <taxon>Thermomonosporaceae</taxon>
        <taxon>Actinoallomurus</taxon>
    </lineage>
</organism>
<dbReference type="Proteomes" id="UP001501822">
    <property type="component" value="Unassembled WGS sequence"/>
</dbReference>
<dbReference type="Pfam" id="PF00582">
    <property type="entry name" value="Usp"/>
    <property type="match status" value="2"/>
</dbReference>
<dbReference type="InterPro" id="IPR006015">
    <property type="entry name" value="Universal_stress_UspA"/>
</dbReference>
<dbReference type="Gene3D" id="3.40.50.620">
    <property type="entry name" value="HUPs"/>
    <property type="match status" value="2"/>
</dbReference>
<dbReference type="RefSeq" id="WP_252800243.1">
    <property type="nucleotide sequence ID" value="NZ_BAAABM010000007.1"/>
</dbReference>
<feature type="domain" description="UspA" evidence="2">
    <location>
        <begin position="147"/>
        <end position="285"/>
    </location>
</feature>
<accession>A0ABN0VXM8</accession>
<dbReference type="PANTHER" id="PTHR46268">
    <property type="entry name" value="STRESS RESPONSE PROTEIN NHAX"/>
    <property type="match status" value="1"/>
</dbReference>
<protein>
    <submittedName>
        <fullName evidence="3">Universal stress protein</fullName>
    </submittedName>
</protein>
<dbReference type="SUPFAM" id="SSF52402">
    <property type="entry name" value="Adenine nucleotide alpha hydrolases-like"/>
    <property type="match status" value="2"/>
</dbReference>
<dbReference type="EMBL" id="BAAABM010000007">
    <property type="protein sequence ID" value="GAA0319866.1"/>
    <property type="molecule type" value="Genomic_DNA"/>
</dbReference>
<dbReference type="PANTHER" id="PTHR46268:SF6">
    <property type="entry name" value="UNIVERSAL STRESS PROTEIN UP12"/>
    <property type="match status" value="1"/>
</dbReference>
<keyword evidence="4" id="KW-1185">Reference proteome</keyword>
<dbReference type="InterPro" id="IPR006016">
    <property type="entry name" value="UspA"/>
</dbReference>
<reference evidence="3 4" key="1">
    <citation type="journal article" date="2019" name="Int. J. Syst. Evol. Microbiol.">
        <title>The Global Catalogue of Microorganisms (GCM) 10K type strain sequencing project: providing services to taxonomists for standard genome sequencing and annotation.</title>
        <authorList>
            <consortium name="The Broad Institute Genomics Platform"/>
            <consortium name="The Broad Institute Genome Sequencing Center for Infectious Disease"/>
            <person name="Wu L."/>
            <person name="Ma J."/>
        </authorList>
    </citation>
    <scope>NUCLEOTIDE SEQUENCE [LARGE SCALE GENOMIC DNA]</scope>
    <source>
        <strain evidence="3 4">JCM 3146</strain>
    </source>
</reference>
<dbReference type="PRINTS" id="PR01438">
    <property type="entry name" value="UNVRSLSTRESS"/>
</dbReference>
<evidence type="ECO:0000313" key="3">
    <source>
        <dbReference type="EMBL" id="GAA0319866.1"/>
    </source>
</evidence>
<dbReference type="InterPro" id="IPR014729">
    <property type="entry name" value="Rossmann-like_a/b/a_fold"/>
</dbReference>
<comment type="similarity">
    <text evidence="1">Belongs to the universal stress protein A family.</text>
</comment>
<evidence type="ECO:0000259" key="2">
    <source>
        <dbReference type="Pfam" id="PF00582"/>
    </source>
</evidence>
<sequence length="288" mass="30772">MREIIVGTDGSDQSLRAVEWAAEEAERRALPLRIVHAEAEWMYDTPVDPRLVAVRQWLLAGDKELLAQAEAAARERAPGVDVRAESAPGQVARVLLEKAGDAAMIVLGGHGMGAATGLLLGSSTLQVVTHATVPTVVVRDLEPALRREIVVGVDGSAVSEPAIGFAFEEAALRKARLRAVHVWTYPASSGPGDMRPLVYDPKIVAEEELRLVEKSLAAWRDRFPEVEVVFDVEHGRPVRILGGASARADLLVVGSRGRGGFTGLLLGSVSHGLLHHAQCPLAVVPATR</sequence>
<feature type="domain" description="UspA" evidence="2">
    <location>
        <begin position="2"/>
        <end position="139"/>
    </location>
</feature>
<name>A0ABN0VXM8_9ACTN</name>
<evidence type="ECO:0000256" key="1">
    <source>
        <dbReference type="ARBA" id="ARBA00008791"/>
    </source>
</evidence>
<comment type="caution">
    <text evidence="3">The sequence shown here is derived from an EMBL/GenBank/DDBJ whole genome shotgun (WGS) entry which is preliminary data.</text>
</comment>